<keyword evidence="3" id="KW-1185">Reference proteome</keyword>
<protein>
    <submittedName>
        <fullName evidence="2">Uncharacterized protein</fullName>
    </submittedName>
</protein>
<sequence>MIGGAVDTRDTKVYYSPFKLVSLTPACILSFAVTAVARGEFADAWAWNDLPEEEGENAQKQKGDGNPLKKKEGLVVDSVGVLKSRSTTPKEVKHSGGRR</sequence>
<evidence type="ECO:0000313" key="2">
    <source>
        <dbReference type="EMBL" id="KAF5317319.1"/>
    </source>
</evidence>
<name>A0A8H5B6A0_9AGAR</name>
<dbReference type="OrthoDB" id="10496143at2759"/>
<comment type="caution">
    <text evidence="2">The sequence shown here is derived from an EMBL/GenBank/DDBJ whole genome shotgun (WGS) entry which is preliminary data.</text>
</comment>
<proteinExistence type="predicted"/>
<gene>
    <name evidence="2" type="ORF">D9611_003786</name>
</gene>
<accession>A0A8H5B6A0</accession>
<reference evidence="2 3" key="1">
    <citation type="journal article" date="2020" name="ISME J.">
        <title>Uncovering the hidden diversity of litter-decomposition mechanisms in mushroom-forming fungi.</title>
        <authorList>
            <person name="Floudas D."/>
            <person name="Bentzer J."/>
            <person name="Ahren D."/>
            <person name="Johansson T."/>
            <person name="Persson P."/>
            <person name="Tunlid A."/>
        </authorList>
    </citation>
    <scope>NUCLEOTIDE SEQUENCE [LARGE SCALE GENOMIC DNA]</scope>
    <source>
        <strain evidence="2 3">CBS 175.51</strain>
    </source>
</reference>
<dbReference type="EMBL" id="JAACJK010000219">
    <property type="protein sequence ID" value="KAF5317319.1"/>
    <property type="molecule type" value="Genomic_DNA"/>
</dbReference>
<organism evidence="2 3">
    <name type="scientific">Ephemerocybe angulata</name>
    <dbReference type="NCBI Taxonomy" id="980116"/>
    <lineage>
        <taxon>Eukaryota</taxon>
        <taxon>Fungi</taxon>
        <taxon>Dikarya</taxon>
        <taxon>Basidiomycota</taxon>
        <taxon>Agaricomycotina</taxon>
        <taxon>Agaricomycetes</taxon>
        <taxon>Agaricomycetidae</taxon>
        <taxon>Agaricales</taxon>
        <taxon>Agaricineae</taxon>
        <taxon>Psathyrellaceae</taxon>
        <taxon>Ephemerocybe</taxon>
    </lineage>
</organism>
<feature type="compositionally biased region" description="Basic and acidic residues" evidence="1">
    <location>
        <begin position="88"/>
        <end position="99"/>
    </location>
</feature>
<feature type="region of interest" description="Disordered" evidence="1">
    <location>
        <begin position="80"/>
        <end position="99"/>
    </location>
</feature>
<feature type="region of interest" description="Disordered" evidence="1">
    <location>
        <begin position="52"/>
        <end position="73"/>
    </location>
</feature>
<dbReference type="Proteomes" id="UP000541558">
    <property type="component" value="Unassembled WGS sequence"/>
</dbReference>
<dbReference type="AlphaFoldDB" id="A0A8H5B6A0"/>
<evidence type="ECO:0000256" key="1">
    <source>
        <dbReference type="SAM" id="MobiDB-lite"/>
    </source>
</evidence>
<evidence type="ECO:0000313" key="3">
    <source>
        <dbReference type="Proteomes" id="UP000541558"/>
    </source>
</evidence>
<feature type="compositionally biased region" description="Basic and acidic residues" evidence="1">
    <location>
        <begin position="57"/>
        <end position="73"/>
    </location>
</feature>